<evidence type="ECO:0000256" key="3">
    <source>
        <dbReference type="ARBA" id="ARBA00022691"/>
    </source>
</evidence>
<comment type="similarity">
    <text evidence="5">Belongs to the class I-like SAM-binding methyltransferase superfamily. RsmB/NOP family.</text>
</comment>
<reference evidence="7 8" key="1">
    <citation type="submission" date="2018-02" db="EMBL/GenBank/DDBJ databases">
        <title>novel marine gammaproteobacteria from coastal saline agro ecosystem.</title>
        <authorList>
            <person name="Krishnan R."/>
            <person name="Ramesh Kumar N."/>
        </authorList>
    </citation>
    <scope>NUCLEOTIDE SEQUENCE [LARGE SCALE GENOMIC DNA]</scope>
    <source>
        <strain evidence="7 8">228</strain>
    </source>
</reference>
<dbReference type="InterPro" id="IPR029063">
    <property type="entry name" value="SAM-dependent_MTases_sf"/>
</dbReference>
<gene>
    <name evidence="7" type="ORF">C4K68_20545</name>
</gene>
<evidence type="ECO:0000256" key="2">
    <source>
        <dbReference type="ARBA" id="ARBA00022679"/>
    </source>
</evidence>
<dbReference type="EMBL" id="PRLP01000093">
    <property type="protein sequence ID" value="PPC75440.1"/>
    <property type="molecule type" value="Genomic_DNA"/>
</dbReference>
<keyword evidence="2 5" id="KW-0808">Transferase</keyword>
<proteinExistence type="inferred from homology"/>
<name>A0A2S5KL25_9PROT</name>
<keyword evidence="3 5" id="KW-0949">S-adenosyl-L-methionine</keyword>
<evidence type="ECO:0000256" key="4">
    <source>
        <dbReference type="ARBA" id="ARBA00022884"/>
    </source>
</evidence>
<dbReference type="GO" id="GO:0001510">
    <property type="term" value="P:RNA methylation"/>
    <property type="evidence" value="ECO:0007669"/>
    <property type="project" value="InterPro"/>
</dbReference>
<evidence type="ECO:0000259" key="6">
    <source>
        <dbReference type="PROSITE" id="PS51686"/>
    </source>
</evidence>
<keyword evidence="1 5" id="KW-0489">Methyltransferase</keyword>
<dbReference type="PROSITE" id="PS51686">
    <property type="entry name" value="SAM_MT_RSMB_NOP"/>
    <property type="match status" value="1"/>
</dbReference>
<evidence type="ECO:0000313" key="8">
    <source>
        <dbReference type="Proteomes" id="UP000238196"/>
    </source>
</evidence>
<accession>A0A2S5KL25</accession>
<comment type="caution">
    <text evidence="7">The sequence shown here is derived from an EMBL/GenBank/DDBJ whole genome shotgun (WGS) entry which is preliminary data.</text>
</comment>
<feature type="binding site" evidence="5">
    <location>
        <position position="254"/>
    </location>
    <ligand>
        <name>S-adenosyl-L-methionine</name>
        <dbReference type="ChEBI" id="CHEBI:59789"/>
    </ligand>
</feature>
<dbReference type="OrthoDB" id="5292653at2"/>
<organism evidence="7 8">
    <name type="scientific">Proteobacteria bacterium 228</name>
    <dbReference type="NCBI Taxonomy" id="2083153"/>
    <lineage>
        <taxon>Bacteria</taxon>
        <taxon>Pseudomonadati</taxon>
        <taxon>Pseudomonadota</taxon>
    </lineage>
</organism>
<dbReference type="Gene3D" id="3.40.50.150">
    <property type="entry name" value="Vaccinia Virus protein VP39"/>
    <property type="match status" value="1"/>
</dbReference>
<dbReference type="CDD" id="cd02440">
    <property type="entry name" value="AdoMet_MTases"/>
    <property type="match status" value="1"/>
</dbReference>
<dbReference type="PRINTS" id="PR02008">
    <property type="entry name" value="RCMTFAMILY"/>
</dbReference>
<protein>
    <submittedName>
        <fullName evidence="7">SAM-dependent methyltransferase</fullName>
    </submittedName>
</protein>
<evidence type="ECO:0000313" key="7">
    <source>
        <dbReference type="EMBL" id="PPC75440.1"/>
    </source>
</evidence>
<dbReference type="GO" id="GO:0008173">
    <property type="term" value="F:RNA methyltransferase activity"/>
    <property type="evidence" value="ECO:0007669"/>
    <property type="project" value="InterPro"/>
</dbReference>
<sequence>MMKSRPRRSRPSAVSPAARQLQQGLRVLSQILHHQVPADAALSQHFHKEQSDAHSRNWCIEHIYGFLREGQGIDLLQRHPTLLKTLWVHYLLRHQQISEGLHRHQVDEEFKDTVIPAGSLPAWLEMQVEEQYDDGAENLIKASTRAAEMDLRVNAAKGVSREAVLKQLELQHILAAPTPWSPWGIRLNKHLPINRNALFENGTLEVQDEGSQVVALLANAQSGQTVIDFCAGAGGKTLVLGSQMQSRGRLVAMDVNERRLNNLRPRLKRAGLDNVQTVLLKDEQDPYLSRWQAKADLLLIDAPCSGTGTLRRNPDLKWRLTPESLERLQATQQRILAAASQLVKSGGEMVYATCSLLASENQQQVQAFIDAHPEFSLVPVQSRLQQLGIKLKTTSPWLQLLPSQHGCDGLFVAILRKN</sequence>
<evidence type="ECO:0000256" key="5">
    <source>
        <dbReference type="PROSITE-ProRule" id="PRU01023"/>
    </source>
</evidence>
<dbReference type="SUPFAM" id="SSF53335">
    <property type="entry name" value="S-adenosyl-L-methionine-dependent methyltransferases"/>
    <property type="match status" value="1"/>
</dbReference>
<feature type="binding site" evidence="5">
    <location>
        <position position="301"/>
    </location>
    <ligand>
        <name>S-adenosyl-L-methionine</name>
        <dbReference type="ChEBI" id="CHEBI:59789"/>
    </ligand>
</feature>
<dbReference type="PANTHER" id="PTHR22807:SF53">
    <property type="entry name" value="RIBOSOMAL RNA SMALL SUBUNIT METHYLTRANSFERASE B-RELATED"/>
    <property type="match status" value="1"/>
</dbReference>
<keyword evidence="4 5" id="KW-0694">RNA-binding</keyword>
<dbReference type="GO" id="GO:0003723">
    <property type="term" value="F:RNA binding"/>
    <property type="evidence" value="ECO:0007669"/>
    <property type="project" value="UniProtKB-UniRule"/>
</dbReference>
<dbReference type="Pfam" id="PF01189">
    <property type="entry name" value="Methyltr_RsmB-F"/>
    <property type="match status" value="1"/>
</dbReference>
<dbReference type="InterPro" id="IPR001678">
    <property type="entry name" value="MeTrfase_RsmB-F_NOP2_dom"/>
</dbReference>
<dbReference type="PANTHER" id="PTHR22807">
    <property type="entry name" value="NOP2 YEAST -RELATED NOL1/NOP2/FMU SUN DOMAIN-CONTAINING"/>
    <property type="match status" value="1"/>
</dbReference>
<comment type="caution">
    <text evidence="5">Lacks conserved residue(s) required for the propagation of feature annotation.</text>
</comment>
<dbReference type="Pfam" id="PF22458">
    <property type="entry name" value="RsmF-B_ferredox"/>
    <property type="match status" value="1"/>
</dbReference>
<feature type="binding site" evidence="5">
    <location>
        <position position="282"/>
    </location>
    <ligand>
        <name>S-adenosyl-L-methionine</name>
        <dbReference type="ChEBI" id="CHEBI:59789"/>
    </ligand>
</feature>
<evidence type="ECO:0000256" key="1">
    <source>
        <dbReference type="ARBA" id="ARBA00022603"/>
    </source>
</evidence>
<feature type="active site" description="Nucleophile" evidence="5">
    <location>
        <position position="354"/>
    </location>
</feature>
<dbReference type="AlphaFoldDB" id="A0A2S5KL25"/>
<dbReference type="InterPro" id="IPR054728">
    <property type="entry name" value="RsmB-like_ferredoxin"/>
</dbReference>
<feature type="domain" description="SAM-dependent MTase RsmB/NOP-type" evidence="6">
    <location>
        <begin position="139"/>
        <end position="418"/>
    </location>
</feature>
<dbReference type="InterPro" id="IPR049560">
    <property type="entry name" value="MeTrfase_RsmB-F_NOP2_cat"/>
</dbReference>
<dbReference type="InterPro" id="IPR023267">
    <property type="entry name" value="RCMT"/>
</dbReference>
<dbReference type="Proteomes" id="UP000238196">
    <property type="component" value="Unassembled WGS sequence"/>
</dbReference>